<proteinExistence type="predicted"/>
<dbReference type="PANTHER" id="PTHR33138">
    <property type="entry name" value="OS01G0690200 PROTEIN"/>
    <property type="match status" value="1"/>
</dbReference>
<feature type="domain" description="Wall-associated receptor kinase galacturonan-binding" evidence="4">
    <location>
        <begin position="32"/>
        <end position="95"/>
    </location>
</feature>
<evidence type="ECO:0000256" key="1">
    <source>
        <dbReference type="ARBA" id="ARBA00004167"/>
    </source>
</evidence>
<name>A0AAV9DE62_ACOCL</name>
<comment type="caution">
    <text evidence="5">The sequence shown here is derived from an EMBL/GenBank/DDBJ whole genome shotgun (WGS) entry which is preliminary data.</text>
</comment>
<reference evidence="5" key="2">
    <citation type="submission" date="2023-06" db="EMBL/GenBank/DDBJ databases">
        <authorList>
            <person name="Ma L."/>
            <person name="Liu K.-W."/>
            <person name="Li Z."/>
            <person name="Hsiao Y.-Y."/>
            <person name="Qi Y."/>
            <person name="Fu T."/>
            <person name="Tang G."/>
            <person name="Zhang D."/>
            <person name="Sun W.-H."/>
            <person name="Liu D.-K."/>
            <person name="Li Y."/>
            <person name="Chen G.-Z."/>
            <person name="Liu X.-D."/>
            <person name="Liao X.-Y."/>
            <person name="Jiang Y.-T."/>
            <person name="Yu X."/>
            <person name="Hao Y."/>
            <person name="Huang J."/>
            <person name="Zhao X.-W."/>
            <person name="Ke S."/>
            <person name="Chen Y.-Y."/>
            <person name="Wu W.-L."/>
            <person name="Hsu J.-L."/>
            <person name="Lin Y.-F."/>
            <person name="Huang M.-D."/>
            <person name="Li C.-Y."/>
            <person name="Huang L."/>
            <person name="Wang Z.-W."/>
            <person name="Zhao X."/>
            <person name="Zhong W.-Y."/>
            <person name="Peng D.-H."/>
            <person name="Ahmad S."/>
            <person name="Lan S."/>
            <person name="Zhang J.-S."/>
            <person name="Tsai W.-C."/>
            <person name="Van De Peer Y."/>
            <person name="Liu Z.-J."/>
        </authorList>
    </citation>
    <scope>NUCLEOTIDE SEQUENCE</scope>
    <source>
        <strain evidence="5">CP</strain>
        <tissue evidence="5">Leaves</tissue>
    </source>
</reference>
<dbReference type="EMBL" id="JAUJYO010000014">
    <property type="protein sequence ID" value="KAK1299234.1"/>
    <property type="molecule type" value="Genomic_DNA"/>
</dbReference>
<keyword evidence="2 3" id="KW-0732">Signal</keyword>
<feature type="chain" id="PRO_5043978821" description="Wall-associated receptor kinase galacturonan-binding domain-containing protein" evidence="3">
    <location>
        <begin position="26"/>
        <end position="338"/>
    </location>
</feature>
<accession>A0AAV9DE62</accession>
<protein>
    <recommendedName>
        <fullName evidence="4">Wall-associated receptor kinase galacturonan-binding domain-containing protein</fullName>
    </recommendedName>
</protein>
<dbReference type="GO" id="GO:0030247">
    <property type="term" value="F:polysaccharide binding"/>
    <property type="evidence" value="ECO:0007669"/>
    <property type="project" value="InterPro"/>
</dbReference>
<organism evidence="5 6">
    <name type="scientific">Acorus calamus</name>
    <name type="common">Sweet flag</name>
    <dbReference type="NCBI Taxonomy" id="4465"/>
    <lineage>
        <taxon>Eukaryota</taxon>
        <taxon>Viridiplantae</taxon>
        <taxon>Streptophyta</taxon>
        <taxon>Embryophyta</taxon>
        <taxon>Tracheophyta</taxon>
        <taxon>Spermatophyta</taxon>
        <taxon>Magnoliopsida</taxon>
        <taxon>Liliopsida</taxon>
        <taxon>Acoraceae</taxon>
        <taxon>Acorus</taxon>
    </lineage>
</organism>
<comment type="subcellular location">
    <subcellularLocation>
        <location evidence="1">Membrane</location>
        <topology evidence="1">Single-pass membrane protein</topology>
    </subcellularLocation>
</comment>
<dbReference type="PANTHER" id="PTHR33138:SF59">
    <property type="entry name" value="LEAF RUST 10 DISEASE-RESISTANCE LOCUS RECEPTOR-LIKE PROTEIN KINASE-LIKE 1.2"/>
    <property type="match status" value="1"/>
</dbReference>
<keyword evidence="6" id="KW-1185">Reference proteome</keyword>
<feature type="signal peptide" evidence="3">
    <location>
        <begin position="1"/>
        <end position="25"/>
    </location>
</feature>
<evidence type="ECO:0000259" key="4">
    <source>
        <dbReference type="Pfam" id="PF13947"/>
    </source>
</evidence>
<sequence length="338" mass="38164">MRNQEFPLLALLLSLVFFISIPCLARNLKQLCHPSSCGDVRDIHHPFRLKGDPVGCGKTDFELSCVGNQTIFLLQNMPFYVKEINYTSGYLRIIDVELANGKCPFPHNHLTTLQIQQDERFCLDYDYINFIICSQVVGPENLFFGSKSENLFVPCASTSNEKAYVTNGYSTSELKSSCRHVASVPATTDSYNTSEYFSSLAGVQRLLANGFDFRWSGCNTSPSPINSTCVFQCLKNATRPPEDKPGRYSEVFGEFVAVSTPCDFLTTLIGQMGVDMVEQMKQELNIKVYSHKVVYTAIKQVKVILIEKYQDRSQDHQRNAVAQDILPWKIYNPNSVNH</sequence>
<dbReference type="InterPro" id="IPR025287">
    <property type="entry name" value="WAK_GUB"/>
</dbReference>
<evidence type="ECO:0000313" key="6">
    <source>
        <dbReference type="Proteomes" id="UP001180020"/>
    </source>
</evidence>
<dbReference type="AlphaFoldDB" id="A0AAV9DE62"/>
<gene>
    <name evidence="5" type="ORF">QJS10_CPB14g00259</name>
</gene>
<evidence type="ECO:0000256" key="3">
    <source>
        <dbReference type="SAM" id="SignalP"/>
    </source>
</evidence>
<reference evidence="5" key="1">
    <citation type="journal article" date="2023" name="Nat. Commun.">
        <title>Diploid and tetraploid genomes of Acorus and the evolution of monocots.</title>
        <authorList>
            <person name="Ma L."/>
            <person name="Liu K.W."/>
            <person name="Li Z."/>
            <person name="Hsiao Y.Y."/>
            <person name="Qi Y."/>
            <person name="Fu T."/>
            <person name="Tang G.D."/>
            <person name="Zhang D."/>
            <person name="Sun W.H."/>
            <person name="Liu D.K."/>
            <person name="Li Y."/>
            <person name="Chen G.Z."/>
            <person name="Liu X.D."/>
            <person name="Liao X.Y."/>
            <person name="Jiang Y.T."/>
            <person name="Yu X."/>
            <person name="Hao Y."/>
            <person name="Huang J."/>
            <person name="Zhao X.W."/>
            <person name="Ke S."/>
            <person name="Chen Y.Y."/>
            <person name="Wu W.L."/>
            <person name="Hsu J.L."/>
            <person name="Lin Y.F."/>
            <person name="Huang M.D."/>
            <person name="Li C.Y."/>
            <person name="Huang L."/>
            <person name="Wang Z.W."/>
            <person name="Zhao X."/>
            <person name="Zhong W.Y."/>
            <person name="Peng D.H."/>
            <person name="Ahmad S."/>
            <person name="Lan S."/>
            <person name="Zhang J.S."/>
            <person name="Tsai W.C."/>
            <person name="Van de Peer Y."/>
            <person name="Liu Z.J."/>
        </authorList>
    </citation>
    <scope>NUCLEOTIDE SEQUENCE</scope>
    <source>
        <strain evidence="5">CP</strain>
    </source>
</reference>
<evidence type="ECO:0000313" key="5">
    <source>
        <dbReference type="EMBL" id="KAK1299234.1"/>
    </source>
</evidence>
<dbReference type="GO" id="GO:0016020">
    <property type="term" value="C:membrane"/>
    <property type="evidence" value="ECO:0007669"/>
    <property type="project" value="UniProtKB-SubCell"/>
</dbReference>
<dbReference type="Proteomes" id="UP001180020">
    <property type="component" value="Unassembled WGS sequence"/>
</dbReference>
<dbReference type="Pfam" id="PF13947">
    <property type="entry name" value="GUB_WAK_bind"/>
    <property type="match status" value="1"/>
</dbReference>
<evidence type="ECO:0000256" key="2">
    <source>
        <dbReference type="ARBA" id="ARBA00022729"/>
    </source>
</evidence>